<feature type="transmembrane region" description="Helical" evidence="1">
    <location>
        <begin position="364"/>
        <end position="383"/>
    </location>
</feature>
<dbReference type="InterPro" id="IPR012429">
    <property type="entry name" value="HGSNAT_cat"/>
</dbReference>
<protein>
    <submittedName>
        <fullName evidence="3">DUF5009 domain-containing protein</fullName>
    </submittedName>
</protein>
<feature type="transmembrane region" description="Helical" evidence="1">
    <location>
        <begin position="336"/>
        <end position="358"/>
    </location>
</feature>
<dbReference type="Pfam" id="PF07786">
    <property type="entry name" value="HGSNAT_cat"/>
    <property type="match status" value="1"/>
</dbReference>
<feature type="transmembrane region" description="Helical" evidence="1">
    <location>
        <begin position="232"/>
        <end position="252"/>
    </location>
</feature>
<dbReference type="EMBL" id="CP149822">
    <property type="protein sequence ID" value="WZN42179.1"/>
    <property type="molecule type" value="Genomic_DNA"/>
</dbReference>
<evidence type="ECO:0000313" key="3">
    <source>
        <dbReference type="EMBL" id="WZN42179.1"/>
    </source>
</evidence>
<feature type="transmembrane region" description="Helical" evidence="1">
    <location>
        <begin position="297"/>
        <end position="316"/>
    </location>
</feature>
<feature type="transmembrane region" description="Helical" evidence="1">
    <location>
        <begin position="172"/>
        <end position="193"/>
    </location>
</feature>
<feature type="transmembrane region" description="Helical" evidence="1">
    <location>
        <begin position="113"/>
        <end position="131"/>
    </location>
</feature>
<feature type="transmembrane region" description="Helical" evidence="1">
    <location>
        <begin position="82"/>
        <end position="101"/>
    </location>
</feature>
<evidence type="ECO:0000256" key="1">
    <source>
        <dbReference type="SAM" id="Phobius"/>
    </source>
</evidence>
<dbReference type="Proteomes" id="UP001485459">
    <property type="component" value="Chromosome"/>
</dbReference>
<keyword evidence="1" id="KW-1133">Transmembrane helix</keyword>
<accession>A0ABZ2YRT2</accession>
<feature type="transmembrane region" description="Helical" evidence="1">
    <location>
        <begin position="264"/>
        <end position="285"/>
    </location>
</feature>
<keyword evidence="1" id="KW-0812">Transmembrane</keyword>
<evidence type="ECO:0000313" key="4">
    <source>
        <dbReference type="Proteomes" id="UP001485459"/>
    </source>
</evidence>
<evidence type="ECO:0000259" key="2">
    <source>
        <dbReference type="Pfam" id="PF07786"/>
    </source>
</evidence>
<sequence length="392" mass="42405">MTLTQRIASIDITRALTMTLMIFVNDLWTLHDIPGWLGHTQPQEDGMGLADTVFPAFLFIVGMSLPYAVANRIRKGDNTWALLRHALERGVALLVMGVVLVNGENLNESATGLSRGVWNVIACTSFILIWNQYPENWPNVRKYVLKALGIAGLLLLVYVCRGGDGSQGFSKHWWGILGLIGWSYLVASVAYILGQGKFAVLLGAWAVCMALNIAAHGGLIPGGHWLRAWLGPVGDGGLAALVLGGAITSMIFRRFSAGTRSVSVIGWLTLIAAGLVAAGILTRPYWGISKVMVTPSWVFICSGITIAVFALVYWIADLLGKADVFRVIRPAGTDTLLCYLLPYYAYALMGMLSIPMMFPLGGGAGLLKSLAFALIIVQITGWISRRGIRLKL</sequence>
<feature type="transmembrane region" description="Helical" evidence="1">
    <location>
        <begin position="50"/>
        <end position="70"/>
    </location>
</feature>
<keyword evidence="4" id="KW-1185">Reference proteome</keyword>
<feature type="transmembrane region" description="Helical" evidence="1">
    <location>
        <begin position="12"/>
        <end position="30"/>
    </location>
</feature>
<reference evidence="4" key="1">
    <citation type="submission" date="2024-03" db="EMBL/GenBank/DDBJ databases">
        <title>Chitinophaga horti sp. nov., isolated from garden soil.</title>
        <authorList>
            <person name="Lee D.S."/>
            <person name="Han D.M."/>
            <person name="Baek J.H."/>
            <person name="Choi D.G."/>
            <person name="Jeon J.H."/>
            <person name="Jeon C.O."/>
        </authorList>
    </citation>
    <scope>NUCLEOTIDE SEQUENCE [LARGE SCALE GENOMIC DNA]</scope>
    <source>
        <strain evidence="4">GPA1</strain>
    </source>
</reference>
<name>A0ABZ2YRT2_9BACT</name>
<dbReference type="RefSeq" id="WP_341837015.1">
    <property type="nucleotide sequence ID" value="NZ_CP149822.1"/>
</dbReference>
<keyword evidence="1" id="KW-0472">Membrane</keyword>
<feature type="transmembrane region" description="Helical" evidence="1">
    <location>
        <begin position="200"/>
        <end position="220"/>
    </location>
</feature>
<dbReference type="PANTHER" id="PTHR31061:SF24">
    <property type="entry name" value="LD22376P"/>
    <property type="match status" value="1"/>
</dbReference>
<feature type="transmembrane region" description="Helical" evidence="1">
    <location>
        <begin position="143"/>
        <end position="160"/>
    </location>
</feature>
<organism evidence="3 4">
    <name type="scientific">Chitinophaga pollutisoli</name>
    <dbReference type="NCBI Taxonomy" id="3133966"/>
    <lineage>
        <taxon>Bacteria</taxon>
        <taxon>Pseudomonadati</taxon>
        <taxon>Bacteroidota</taxon>
        <taxon>Chitinophagia</taxon>
        <taxon>Chitinophagales</taxon>
        <taxon>Chitinophagaceae</taxon>
        <taxon>Chitinophaga</taxon>
    </lineage>
</organism>
<dbReference type="PANTHER" id="PTHR31061">
    <property type="entry name" value="LD22376P"/>
    <property type="match status" value="1"/>
</dbReference>
<gene>
    <name evidence="3" type="ORF">WJU16_03900</name>
</gene>
<proteinExistence type="predicted"/>
<feature type="domain" description="Heparan-alpha-glucosaminide N-acetyltransferase catalytic" evidence="2">
    <location>
        <begin position="6"/>
        <end position="100"/>
    </location>
</feature>